<proteinExistence type="predicted"/>
<dbReference type="PROSITE" id="PS51996">
    <property type="entry name" value="TR_MART"/>
    <property type="match status" value="1"/>
</dbReference>
<dbReference type="GO" id="GO:0005576">
    <property type="term" value="C:extracellular region"/>
    <property type="evidence" value="ECO:0007669"/>
    <property type="project" value="InterPro"/>
</dbReference>
<accession>A0A6J5PBU1</accession>
<gene>
    <name evidence="4" type="ORF">UFOVP1296_11</name>
    <name evidence="2" type="ORF">UFOVP471_83</name>
    <name evidence="3" type="ORF">UFOVP890_11</name>
</gene>
<dbReference type="EMBL" id="LR796438">
    <property type="protein sequence ID" value="CAB4144904.1"/>
    <property type="molecule type" value="Genomic_DNA"/>
</dbReference>
<evidence type="ECO:0000313" key="2">
    <source>
        <dbReference type="EMBL" id="CAB4144904.1"/>
    </source>
</evidence>
<evidence type="ECO:0000259" key="1">
    <source>
        <dbReference type="Pfam" id="PF03496"/>
    </source>
</evidence>
<name>A0A6J5PBU1_9CAUD</name>
<dbReference type="EMBL" id="LR796845">
    <property type="protein sequence ID" value="CAB4169330.1"/>
    <property type="molecule type" value="Genomic_DNA"/>
</dbReference>
<evidence type="ECO:0000313" key="4">
    <source>
        <dbReference type="EMBL" id="CAB4195409.1"/>
    </source>
</evidence>
<dbReference type="GO" id="GO:0016740">
    <property type="term" value="F:transferase activity"/>
    <property type="evidence" value="ECO:0007669"/>
    <property type="project" value="UniProtKB-KW"/>
</dbReference>
<protein>
    <submittedName>
        <fullName evidence="3">ADP ribosyltransferase</fullName>
    </submittedName>
</protein>
<organism evidence="3">
    <name type="scientific">uncultured Caudovirales phage</name>
    <dbReference type="NCBI Taxonomy" id="2100421"/>
    <lineage>
        <taxon>Viruses</taxon>
        <taxon>Duplodnaviria</taxon>
        <taxon>Heunggongvirae</taxon>
        <taxon>Uroviricota</taxon>
        <taxon>Caudoviricetes</taxon>
        <taxon>Peduoviridae</taxon>
        <taxon>Maltschvirus</taxon>
        <taxon>Maltschvirus maltsch</taxon>
    </lineage>
</organism>
<keyword evidence="3" id="KW-0808">Transferase</keyword>
<dbReference type="Pfam" id="PF03496">
    <property type="entry name" value="ADPrib_exo_Tox"/>
    <property type="match status" value="1"/>
</dbReference>
<reference evidence="3" key="1">
    <citation type="submission" date="2020-05" db="EMBL/GenBank/DDBJ databases">
        <authorList>
            <person name="Chiriac C."/>
            <person name="Salcher M."/>
            <person name="Ghai R."/>
            <person name="Kavagutti S V."/>
        </authorList>
    </citation>
    <scope>NUCLEOTIDE SEQUENCE</scope>
</reference>
<dbReference type="Gene3D" id="3.90.176.10">
    <property type="entry name" value="Toxin ADP-ribosyltransferase, Chain A, domain 1"/>
    <property type="match status" value="1"/>
</dbReference>
<dbReference type="EMBL" id="LR797240">
    <property type="protein sequence ID" value="CAB4195409.1"/>
    <property type="molecule type" value="Genomic_DNA"/>
</dbReference>
<sequence>MTLLWKFDVDKKPQTAEWRDGAMRCTMPEVIAMVDALITAGEKLPCGSATLMVTPTLENEAGAYAVISEAVWETADFLAIQFPQSEATITTDVILPEEDDLEKAKSFGGDRSAAAAYAANMRWGSRFDPSAVKETEGHALEQHIDSAYPHKEDEDFPFSASQSTALLDYTEQGWDINSELRAQAANDPNATSDHSRTIKQMDSAFDSAEPLADAVVLHRGLGVSPKDATGSSTMSFFSGLKVGQSFSDPAYSSTSTHSKISTEYAADSKIRFKIVVPAGKKVLPINTVLGEKNHYFGEHEVLLPRGSKFKVFEIINETWDVDMGVGRTIKVVMQ</sequence>
<feature type="domain" description="ADP ribosyltransferase" evidence="1">
    <location>
        <begin position="159"/>
        <end position="316"/>
    </location>
</feature>
<dbReference type="InterPro" id="IPR003540">
    <property type="entry name" value="ADP-ribosyltransferase"/>
</dbReference>
<dbReference type="SUPFAM" id="SSF56399">
    <property type="entry name" value="ADP-ribosylation"/>
    <property type="match status" value="1"/>
</dbReference>
<evidence type="ECO:0000313" key="3">
    <source>
        <dbReference type="EMBL" id="CAB4169330.1"/>
    </source>
</evidence>